<reference evidence="3" key="1">
    <citation type="submission" date="2022-10" db="EMBL/GenBank/DDBJ databases">
        <title>The complete genomes of actinobacterial strains from the NBC collection.</title>
        <authorList>
            <person name="Joergensen T.S."/>
            <person name="Alvarez Arevalo M."/>
            <person name="Sterndorff E.B."/>
            <person name="Faurdal D."/>
            <person name="Vuksanovic O."/>
            <person name="Mourched A.-S."/>
            <person name="Charusanti P."/>
            <person name="Shaw S."/>
            <person name="Blin K."/>
            <person name="Weber T."/>
        </authorList>
    </citation>
    <scope>NUCLEOTIDE SEQUENCE</scope>
    <source>
        <strain evidence="3">NBC_01482</strain>
    </source>
</reference>
<dbReference type="SUPFAM" id="SSF56529">
    <property type="entry name" value="FAH"/>
    <property type="match status" value="1"/>
</dbReference>
<dbReference type="PANTHER" id="PTHR30143">
    <property type="entry name" value="ACID HYDRATASE"/>
    <property type="match status" value="1"/>
</dbReference>
<accession>A0ABZ1ZB33</accession>
<evidence type="ECO:0000259" key="2">
    <source>
        <dbReference type="Pfam" id="PF01557"/>
    </source>
</evidence>
<dbReference type="EMBL" id="CP109441">
    <property type="protein sequence ID" value="WUV51277.1"/>
    <property type="molecule type" value="Genomic_DNA"/>
</dbReference>
<sequence length="278" mass="29040">MSDGGRVTGGLVTDSAAVHAAAERLSIATTTGAPIAPVRALIGPDDVDLAYAVQRIGVQHRLAAGARLVGRKIGLTSPAVQQQLGVNQPDFGVLFADMNIAETPAAQRPTLLQPKVEAELAFVLGADLDIEQLDAISVRGAVDYAVAALEIVDSRIADWDISFADTVADNASSGWFVLGTERLSLAEFEPREIAMNMAIDGEIVSTGTGSACLGDPLNALAWLARTARDFGDPLRAGEIVLSGALGPMAPLRPGARVRSELFSRTQALGAVDFTLEEI</sequence>
<feature type="domain" description="Fumarylacetoacetase-like C-terminal" evidence="2">
    <location>
        <begin position="107"/>
        <end position="271"/>
    </location>
</feature>
<dbReference type="Proteomes" id="UP001432062">
    <property type="component" value="Chromosome"/>
</dbReference>
<evidence type="ECO:0000313" key="4">
    <source>
        <dbReference type="Proteomes" id="UP001432062"/>
    </source>
</evidence>
<dbReference type="PANTHER" id="PTHR30143:SF0">
    <property type="entry name" value="2-KETO-4-PENTENOATE HYDRATASE"/>
    <property type="match status" value="1"/>
</dbReference>
<dbReference type="Pfam" id="PF01557">
    <property type="entry name" value="FAA_hydrolase"/>
    <property type="match status" value="1"/>
</dbReference>
<dbReference type="InterPro" id="IPR011234">
    <property type="entry name" value="Fumarylacetoacetase-like_C"/>
</dbReference>
<gene>
    <name evidence="3" type="ORF">OG563_30100</name>
</gene>
<evidence type="ECO:0000256" key="1">
    <source>
        <dbReference type="ARBA" id="ARBA00023239"/>
    </source>
</evidence>
<evidence type="ECO:0000313" key="3">
    <source>
        <dbReference type="EMBL" id="WUV51277.1"/>
    </source>
</evidence>
<keyword evidence="1" id="KW-0456">Lyase</keyword>
<protein>
    <submittedName>
        <fullName evidence="3">Fumarylacetoacetate hydrolase family protein</fullName>
    </submittedName>
</protein>
<proteinExistence type="predicted"/>
<dbReference type="RefSeq" id="WP_329416089.1">
    <property type="nucleotide sequence ID" value="NZ_CP109441.1"/>
</dbReference>
<keyword evidence="4" id="KW-1185">Reference proteome</keyword>
<keyword evidence="3" id="KW-0378">Hydrolase</keyword>
<dbReference type="Gene3D" id="3.90.850.10">
    <property type="entry name" value="Fumarylacetoacetase-like, C-terminal domain"/>
    <property type="match status" value="1"/>
</dbReference>
<dbReference type="InterPro" id="IPR036663">
    <property type="entry name" value="Fumarylacetoacetase_C_sf"/>
</dbReference>
<dbReference type="GO" id="GO:0016787">
    <property type="term" value="F:hydrolase activity"/>
    <property type="evidence" value="ECO:0007669"/>
    <property type="project" value="UniProtKB-KW"/>
</dbReference>
<name>A0ABZ1ZB33_9NOCA</name>
<organism evidence="3 4">
    <name type="scientific">Nocardia vinacea</name>
    <dbReference type="NCBI Taxonomy" id="96468"/>
    <lineage>
        <taxon>Bacteria</taxon>
        <taxon>Bacillati</taxon>
        <taxon>Actinomycetota</taxon>
        <taxon>Actinomycetes</taxon>
        <taxon>Mycobacteriales</taxon>
        <taxon>Nocardiaceae</taxon>
        <taxon>Nocardia</taxon>
    </lineage>
</organism>
<dbReference type="InterPro" id="IPR050772">
    <property type="entry name" value="Hydratase-Decarb/MhpD_sf"/>
</dbReference>